<dbReference type="EMBL" id="BTGB01000004">
    <property type="protein sequence ID" value="GMM46710.1"/>
    <property type="molecule type" value="Genomic_DNA"/>
</dbReference>
<evidence type="ECO:0000313" key="2">
    <source>
        <dbReference type="EMBL" id="GMM46710.1"/>
    </source>
</evidence>
<keyword evidence="1" id="KW-0812">Transmembrane</keyword>
<dbReference type="Proteomes" id="UP001378960">
    <property type="component" value="Unassembled WGS sequence"/>
</dbReference>
<dbReference type="InterPro" id="IPR029164">
    <property type="entry name" value="PIG-Y"/>
</dbReference>
<feature type="transmembrane region" description="Helical" evidence="1">
    <location>
        <begin position="125"/>
        <end position="146"/>
    </location>
</feature>
<organism evidence="2 3">
    <name type="scientific">Pichia kluyveri</name>
    <name type="common">Yeast</name>
    <dbReference type="NCBI Taxonomy" id="36015"/>
    <lineage>
        <taxon>Eukaryota</taxon>
        <taxon>Fungi</taxon>
        <taxon>Dikarya</taxon>
        <taxon>Ascomycota</taxon>
        <taxon>Saccharomycotina</taxon>
        <taxon>Pichiomycetes</taxon>
        <taxon>Pichiales</taxon>
        <taxon>Pichiaceae</taxon>
        <taxon>Pichia</taxon>
    </lineage>
</organism>
<evidence type="ECO:0000313" key="3">
    <source>
        <dbReference type="Proteomes" id="UP001378960"/>
    </source>
</evidence>
<proteinExistence type="predicted"/>
<keyword evidence="1" id="KW-0472">Membrane</keyword>
<dbReference type="PANTHER" id="PTHR39400:SF1">
    <property type="entry name" value="PIG-P DOMAIN-CONTAINING PROTEIN"/>
    <property type="match status" value="1"/>
</dbReference>
<evidence type="ECO:0000256" key="1">
    <source>
        <dbReference type="SAM" id="Phobius"/>
    </source>
</evidence>
<reference evidence="2 3" key="1">
    <citation type="journal article" date="2023" name="Elife">
        <title>Identification of key yeast species and microbe-microbe interactions impacting larval growth of Drosophila in the wild.</title>
        <authorList>
            <person name="Mure A."/>
            <person name="Sugiura Y."/>
            <person name="Maeda R."/>
            <person name="Honda K."/>
            <person name="Sakurai N."/>
            <person name="Takahashi Y."/>
            <person name="Watada M."/>
            <person name="Katoh T."/>
            <person name="Gotoh A."/>
            <person name="Gotoh Y."/>
            <person name="Taniguchi I."/>
            <person name="Nakamura K."/>
            <person name="Hayashi T."/>
            <person name="Katayama T."/>
            <person name="Uemura T."/>
            <person name="Hattori Y."/>
        </authorList>
    </citation>
    <scope>NUCLEOTIDE SEQUENCE [LARGE SCALE GENOMIC DNA]</scope>
    <source>
        <strain evidence="2 3">PK-24</strain>
    </source>
</reference>
<comment type="caution">
    <text evidence="2">The sequence shown here is derived from an EMBL/GenBank/DDBJ whole genome shotgun (WGS) entry which is preliminary data.</text>
</comment>
<dbReference type="Pfam" id="PF15159">
    <property type="entry name" value="PIG-Y"/>
    <property type="match status" value="1"/>
</dbReference>
<gene>
    <name evidence="2" type="ORF">DAPK24_032850</name>
</gene>
<dbReference type="AlphaFoldDB" id="A0AAV5R5W7"/>
<accession>A0AAV5R5W7</accession>
<protein>
    <submittedName>
        <fullName evidence="2">Uncharacterized protein</fullName>
    </submittedName>
</protein>
<sequence>MTVGNRGRIKLVNGFADKGKESKMKNLDFDILSPTETTAIDDDDKCDDNNDDGVRCQYSENLKIIGYSIIILTWVFFVISIGTILNVWQWCFKIRPGYIQQLQEIPILGVIVNKIIEQNQVLDNYYMFAIILNFVILWIWAVASWISMKLFRHSKGGGS</sequence>
<keyword evidence="3" id="KW-1185">Reference proteome</keyword>
<name>A0AAV5R5W7_PICKL</name>
<feature type="transmembrane region" description="Helical" evidence="1">
    <location>
        <begin position="64"/>
        <end position="88"/>
    </location>
</feature>
<dbReference type="PANTHER" id="PTHR39400">
    <property type="entry name" value="YALI0E29227P"/>
    <property type="match status" value="1"/>
</dbReference>
<keyword evidence="1" id="KW-1133">Transmembrane helix</keyword>